<accession>A0ACC2K5Z2</accession>
<reference evidence="1 2" key="1">
    <citation type="journal article" date="2022" name="Hortic Res">
        <title>A haplotype resolved chromosomal level avocado genome allows analysis of novel avocado genes.</title>
        <authorList>
            <person name="Nath O."/>
            <person name="Fletcher S.J."/>
            <person name="Hayward A."/>
            <person name="Shaw L.M."/>
            <person name="Masouleh A.K."/>
            <person name="Furtado A."/>
            <person name="Henry R.J."/>
            <person name="Mitter N."/>
        </authorList>
    </citation>
    <scope>NUCLEOTIDE SEQUENCE [LARGE SCALE GENOMIC DNA]</scope>
    <source>
        <strain evidence="2">cv. Hass</strain>
    </source>
</reference>
<proteinExistence type="predicted"/>
<protein>
    <submittedName>
        <fullName evidence="1">Uncharacterized protein</fullName>
    </submittedName>
</protein>
<name>A0ACC2K5Z2_PERAE</name>
<dbReference type="Proteomes" id="UP001234297">
    <property type="component" value="Chromosome 12"/>
</dbReference>
<dbReference type="EMBL" id="CM056820">
    <property type="protein sequence ID" value="KAJ8616500.1"/>
    <property type="molecule type" value="Genomic_DNA"/>
</dbReference>
<sequence length="127" mass="14553">MEGGEHALPPIPMPISTPVGPLPTTNSHLNLLPPASVIRLSSGLPNSIQKQLQTKRGEEEKKKKKKKQKKRGLVGSKRRRLCGRKKAVVFLFYCLRFHVLLLLLHFSHLTFPYPWFNQCTEFLLVRD</sequence>
<evidence type="ECO:0000313" key="1">
    <source>
        <dbReference type="EMBL" id="KAJ8616500.1"/>
    </source>
</evidence>
<organism evidence="1 2">
    <name type="scientific">Persea americana</name>
    <name type="common">Avocado</name>
    <dbReference type="NCBI Taxonomy" id="3435"/>
    <lineage>
        <taxon>Eukaryota</taxon>
        <taxon>Viridiplantae</taxon>
        <taxon>Streptophyta</taxon>
        <taxon>Embryophyta</taxon>
        <taxon>Tracheophyta</taxon>
        <taxon>Spermatophyta</taxon>
        <taxon>Magnoliopsida</taxon>
        <taxon>Magnoliidae</taxon>
        <taxon>Laurales</taxon>
        <taxon>Lauraceae</taxon>
        <taxon>Persea</taxon>
    </lineage>
</organism>
<gene>
    <name evidence="1" type="ORF">MRB53_035872</name>
</gene>
<comment type="caution">
    <text evidence="1">The sequence shown here is derived from an EMBL/GenBank/DDBJ whole genome shotgun (WGS) entry which is preliminary data.</text>
</comment>
<keyword evidence="2" id="KW-1185">Reference proteome</keyword>
<evidence type="ECO:0000313" key="2">
    <source>
        <dbReference type="Proteomes" id="UP001234297"/>
    </source>
</evidence>